<dbReference type="AlphaFoldDB" id="A0A919Y2Z3"/>
<reference evidence="4" key="1">
    <citation type="submission" date="2021-03" db="EMBL/GenBank/DDBJ databases">
        <title>Antimicrobial resistance genes in bacteria isolated from Japanese honey, and their potential for conferring macrolide and lincosamide resistance in the American foulbrood pathogen Paenibacillus larvae.</title>
        <authorList>
            <person name="Okamoto M."/>
            <person name="Kumagai M."/>
            <person name="Kanamori H."/>
            <person name="Takamatsu D."/>
        </authorList>
    </citation>
    <scope>NUCLEOTIDE SEQUENCE</scope>
    <source>
        <strain evidence="4">J41TS4</strain>
    </source>
</reference>
<evidence type="ECO:0000313" key="5">
    <source>
        <dbReference type="Proteomes" id="UP000678895"/>
    </source>
</evidence>
<comment type="caution">
    <text evidence="4">The sequence shown here is derived from an EMBL/GenBank/DDBJ whole genome shotgun (WGS) entry which is preliminary data.</text>
</comment>
<proteinExistence type="predicted"/>
<dbReference type="Pfam" id="PF16335">
    <property type="entry name" value="GtaA_6_Hairpin"/>
    <property type="match status" value="1"/>
</dbReference>
<dbReference type="Proteomes" id="UP000678895">
    <property type="component" value="Unassembled WGS sequence"/>
</dbReference>
<dbReference type="InterPro" id="IPR032514">
    <property type="entry name" value="GtaA_central"/>
</dbReference>
<protein>
    <recommendedName>
        <fullName evidence="6">DUF4965 domain-containing protein</fullName>
    </recommendedName>
</protein>
<evidence type="ECO:0000259" key="1">
    <source>
        <dbReference type="Pfam" id="PF16334"/>
    </source>
</evidence>
<evidence type="ECO:0000313" key="4">
    <source>
        <dbReference type="EMBL" id="GIO42809.1"/>
    </source>
</evidence>
<evidence type="ECO:0000259" key="3">
    <source>
        <dbReference type="Pfam" id="PF17168"/>
    </source>
</evidence>
<dbReference type="PANTHER" id="PTHR31987">
    <property type="entry name" value="GLUTAMINASE A-RELATED"/>
    <property type="match status" value="1"/>
</dbReference>
<evidence type="ECO:0008006" key="6">
    <source>
        <dbReference type="Google" id="ProtNLM"/>
    </source>
</evidence>
<gene>
    <name evidence="4" type="ORF">J41TS4_25670</name>
</gene>
<feature type="domain" description="Glutaminase A central" evidence="2">
    <location>
        <begin position="324"/>
        <end position="670"/>
    </location>
</feature>
<dbReference type="Pfam" id="PF17168">
    <property type="entry name" value="DUF5127"/>
    <property type="match status" value="1"/>
</dbReference>
<dbReference type="RefSeq" id="WP_301627543.1">
    <property type="nucleotide sequence ID" value="NZ_BORS01000008.1"/>
</dbReference>
<dbReference type="InterPro" id="IPR033433">
    <property type="entry name" value="GtaA_N"/>
</dbReference>
<dbReference type="InterPro" id="IPR008928">
    <property type="entry name" value="6-hairpin_glycosidase_sf"/>
</dbReference>
<dbReference type="PANTHER" id="PTHR31987:SF1">
    <property type="entry name" value="GLUTAMINASE A"/>
    <property type="match status" value="1"/>
</dbReference>
<dbReference type="Pfam" id="PF16334">
    <property type="entry name" value="DUF4964"/>
    <property type="match status" value="1"/>
</dbReference>
<organism evidence="4 5">
    <name type="scientific">Paenibacillus apis</name>
    <dbReference type="NCBI Taxonomy" id="1792174"/>
    <lineage>
        <taxon>Bacteria</taxon>
        <taxon>Bacillati</taxon>
        <taxon>Bacillota</taxon>
        <taxon>Bacilli</taxon>
        <taxon>Bacillales</taxon>
        <taxon>Paenibacillaceae</taxon>
        <taxon>Paenibacillus</taxon>
    </lineage>
</organism>
<feature type="domain" description="Glutaminase A N-terminal" evidence="3">
    <location>
        <begin position="85"/>
        <end position="318"/>
    </location>
</feature>
<dbReference type="EMBL" id="BORS01000008">
    <property type="protein sequence ID" value="GIO42809.1"/>
    <property type="molecule type" value="Genomic_DNA"/>
</dbReference>
<dbReference type="InterPro" id="IPR052743">
    <property type="entry name" value="Glutaminase_GtaA"/>
</dbReference>
<evidence type="ECO:0000259" key="2">
    <source>
        <dbReference type="Pfam" id="PF16335"/>
    </source>
</evidence>
<dbReference type="GO" id="GO:0005975">
    <property type="term" value="P:carbohydrate metabolic process"/>
    <property type="evidence" value="ECO:0007669"/>
    <property type="project" value="InterPro"/>
</dbReference>
<feature type="domain" description="DUF4964" evidence="1">
    <location>
        <begin position="3"/>
        <end position="61"/>
    </location>
</feature>
<accession>A0A919Y2Z3</accession>
<dbReference type="SUPFAM" id="SSF48208">
    <property type="entry name" value="Six-hairpin glycosidases"/>
    <property type="match status" value="1"/>
</dbReference>
<name>A0A919Y2Z3_9BACL</name>
<keyword evidence="5" id="KW-1185">Reference proteome</keyword>
<sequence length="682" mass="76416">MTTTLRPPAVPLVAIDPYFSVWSMADRLTDDFTRHWTGKRNAMTGLIRIDGIPWRFAGRTEPNPEQYYTEPEAMRQTGVQVTPLSTIYRFEAGGVALEAVFTSPLLPGSLELLSRPASYVSFRVHSIDGKPHAVQIYFDVTGEWCVNTSDQKVILETEQSDGLTVLKASHAKQQVLNASGDDHRIDWGTLMLAVQQKSDTQTWIGSAQIRKAFVRSGELKPADWEPQLATSEAHEVRAAQPVLGTLWDCGEIHGEEEKSHLIVLAYDDIYAIEYFGEKLEAYWKKTGQSALEMVAAAYREYAEIMIQCEAFDQRLQADAIAAGGEKYGDILSMSYRQAIASHKLVLDSEGQPLFMSKECFSNGCIATVDVSYPSIPMFLLYQPELVRGMMRPILKYAASDAWPFEFAPHDVGQYPLANGQVYGENAREAQMPVEECGNMLVMAAAVSLADGHLEFAAEHRQLLSRWADYLLEFGLDPENQLCTDDFAGHLARNANLSAKAIMGVASYSILCGLLGESAEADRYLQAAKDMAVQWAQLAANEGEGSPHTRLSFGSEDTWSLKYNLIWDLIFDTQIFDKAIIQREIKWYLEQQNRYGVPLDNRKSYTKGDWLVWAASLAEEQKDFEAMIAPLWDFMNETSDRVPFSDWYDTISGRQIGFQHRSVVGGMFIKLLKDKGLVQAGQS</sequence>
<dbReference type="InterPro" id="IPR032515">
    <property type="entry name" value="DUF4964"/>
</dbReference>